<keyword evidence="17" id="KW-1185">Reference proteome</keyword>
<dbReference type="Pfam" id="PF14382">
    <property type="entry name" value="ECR1_N"/>
    <property type="match status" value="1"/>
</dbReference>
<evidence type="ECO:0000256" key="10">
    <source>
        <dbReference type="ARBA" id="ARBA00063615"/>
    </source>
</evidence>
<dbReference type="GO" id="GO:0003723">
    <property type="term" value="F:RNA binding"/>
    <property type="evidence" value="ECO:0007669"/>
    <property type="project" value="UniProtKB-KW"/>
</dbReference>
<keyword evidence="7" id="KW-0694">RNA-binding</keyword>
<evidence type="ECO:0000256" key="5">
    <source>
        <dbReference type="ARBA" id="ARBA00022553"/>
    </source>
</evidence>
<dbReference type="Pfam" id="PF10447">
    <property type="entry name" value="EXOSC1"/>
    <property type="match status" value="1"/>
</dbReference>
<keyword evidence="4" id="KW-0698">rRNA processing</keyword>
<evidence type="ECO:0000256" key="7">
    <source>
        <dbReference type="ARBA" id="ARBA00022884"/>
    </source>
</evidence>
<keyword evidence="6" id="KW-0271">Exosome</keyword>
<feature type="region of interest" description="Disordered" evidence="13">
    <location>
        <begin position="277"/>
        <end position="303"/>
    </location>
</feature>
<feature type="transmembrane region" description="Helical" evidence="14">
    <location>
        <begin position="43"/>
        <end position="59"/>
    </location>
</feature>
<evidence type="ECO:0000256" key="14">
    <source>
        <dbReference type="SAM" id="Phobius"/>
    </source>
</evidence>
<protein>
    <recommendedName>
        <fullName evidence="11">Exosome complex component CSL4</fullName>
    </recommendedName>
    <alternativeName>
        <fullName evidence="12">Exosome component 1</fullName>
    </alternativeName>
</protein>
<dbReference type="InterPro" id="IPR019495">
    <property type="entry name" value="EXOSC1_C"/>
</dbReference>
<evidence type="ECO:0000313" key="16">
    <source>
        <dbReference type="Ensembl" id="ENSOKIP00005094876.1"/>
    </source>
</evidence>
<dbReference type="Proteomes" id="UP000694557">
    <property type="component" value="Unassembled WGS sequence"/>
</dbReference>
<reference evidence="16" key="1">
    <citation type="submission" date="2025-08" db="UniProtKB">
        <authorList>
            <consortium name="Ensembl"/>
        </authorList>
    </citation>
    <scope>IDENTIFICATION</scope>
</reference>
<dbReference type="InterPro" id="IPR003029">
    <property type="entry name" value="S1_domain"/>
</dbReference>
<dbReference type="Gene3D" id="2.40.50.100">
    <property type="match status" value="1"/>
</dbReference>
<dbReference type="GO" id="GO:0000176">
    <property type="term" value="C:nuclear exosome (RNase complex)"/>
    <property type="evidence" value="ECO:0007669"/>
    <property type="project" value="TreeGrafter"/>
</dbReference>
<comment type="subcellular location">
    <subcellularLocation>
        <location evidence="1">Cytoplasm</location>
    </subcellularLocation>
    <subcellularLocation>
        <location evidence="2">Nucleus</location>
        <location evidence="2">Nucleolus</location>
    </subcellularLocation>
</comment>
<comment type="subunit">
    <text evidence="10">Component of the RNA exosome core complex (Exo-9), composed of EXOSC1, EXOSC2, EXOSC3, EXOSC4, EXOSC5, EXOSC6, EXOSC7, EXOSC8 and EXOSC9; within the complex interacts with EXOSC6. The catalytically inactive RNA exosome core complex (Exo-9) associates with the catalytic subunit EXOSC10/RRP6. Exo-9 may associate with DIS3 to form the nucleolar exosome complex, or DIS3L to form the cytoplasmic exosome complex. Exo-9 is formed by a hexameric base ring consisting of the heterodimers EXOSC4-EXOSC9, EXOSC5-EXOSC8 and EXOSC6-EXOSC7, and a cap ring consisting of EXOSC1, EXOSC2 and EXOSC3. The RNA exosome complex associates with cofactors C1D/RRP47, MPHOSPH6/MPP6 and MTREX/MTR4. Interacts with DDX60.</text>
</comment>
<dbReference type="GO" id="GO:0005737">
    <property type="term" value="C:cytoplasm"/>
    <property type="evidence" value="ECO:0007669"/>
    <property type="project" value="UniProtKB-SubCell"/>
</dbReference>
<keyword evidence="8" id="KW-0539">Nucleus</keyword>
<comment type="similarity">
    <text evidence="9">Belongs to the CSL4 family.</text>
</comment>
<feature type="transmembrane region" description="Helical" evidence="14">
    <location>
        <begin position="14"/>
        <end position="34"/>
    </location>
</feature>
<feature type="domain" description="S1 motif" evidence="15">
    <location>
        <begin position="144"/>
        <end position="225"/>
    </location>
</feature>
<dbReference type="FunFam" id="2.40.50.140:FF:000135">
    <property type="entry name" value="Exosome complex component CSL4"/>
    <property type="match status" value="1"/>
</dbReference>
<dbReference type="FunFam" id="2.40.50.100:FF:000024">
    <property type="entry name" value="Exosome complex component CSL4"/>
    <property type="match status" value="1"/>
</dbReference>
<evidence type="ECO:0000256" key="9">
    <source>
        <dbReference type="ARBA" id="ARBA00061155"/>
    </source>
</evidence>
<evidence type="ECO:0000256" key="12">
    <source>
        <dbReference type="ARBA" id="ARBA00083626"/>
    </source>
</evidence>
<organism evidence="16 17">
    <name type="scientific">Oncorhynchus kisutch</name>
    <name type="common">Coho salmon</name>
    <name type="synonym">Salmo kisutch</name>
    <dbReference type="NCBI Taxonomy" id="8019"/>
    <lineage>
        <taxon>Eukaryota</taxon>
        <taxon>Metazoa</taxon>
        <taxon>Chordata</taxon>
        <taxon>Craniata</taxon>
        <taxon>Vertebrata</taxon>
        <taxon>Euteleostomi</taxon>
        <taxon>Actinopterygii</taxon>
        <taxon>Neopterygii</taxon>
        <taxon>Teleostei</taxon>
        <taxon>Protacanthopterygii</taxon>
        <taxon>Salmoniformes</taxon>
        <taxon>Salmonidae</taxon>
        <taxon>Salmoninae</taxon>
        <taxon>Oncorhynchus</taxon>
    </lineage>
</organism>
<evidence type="ECO:0000256" key="4">
    <source>
        <dbReference type="ARBA" id="ARBA00022552"/>
    </source>
</evidence>
<dbReference type="GeneTree" id="ENSGT00390000015287"/>
<feature type="compositionally biased region" description="Low complexity" evidence="13">
    <location>
        <begin position="283"/>
        <end position="295"/>
    </location>
</feature>
<dbReference type="Ensembl" id="ENSOKIT00005101461.1">
    <property type="protein sequence ID" value="ENSOKIP00005094876.1"/>
    <property type="gene ID" value="ENSOKIG00005041419.1"/>
</dbReference>
<keyword evidence="3" id="KW-0963">Cytoplasm</keyword>
<evidence type="ECO:0000256" key="3">
    <source>
        <dbReference type="ARBA" id="ARBA00022490"/>
    </source>
</evidence>
<evidence type="ECO:0000256" key="13">
    <source>
        <dbReference type="SAM" id="MobiDB-lite"/>
    </source>
</evidence>
<dbReference type="GO" id="GO:0005730">
    <property type="term" value="C:nucleolus"/>
    <property type="evidence" value="ECO:0007669"/>
    <property type="project" value="UniProtKB-SubCell"/>
</dbReference>
<accession>A0A8C7N1D6</accession>
<dbReference type="SMART" id="SM00316">
    <property type="entry name" value="S1"/>
    <property type="match status" value="1"/>
</dbReference>
<gene>
    <name evidence="16" type="primary">EXOSC1</name>
    <name evidence="16" type="synonym">LOC116359032</name>
</gene>
<evidence type="ECO:0000256" key="11">
    <source>
        <dbReference type="ARBA" id="ARBA00074119"/>
    </source>
</evidence>
<dbReference type="SUPFAM" id="SSF50249">
    <property type="entry name" value="Nucleic acid-binding proteins"/>
    <property type="match status" value="1"/>
</dbReference>
<dbReference type="PANTHER" id="PTHR12686">
    <property type="entry name" value="3'-5' EXORIBONUCLEASE CSL4-RELATED"/>
    <property type="match status" value="1"/>
</dbReference>
<dbReference type="GO" id="GO:0006364">
    <property type="term" value="P:rRNA processing"/>
    <property type="evidence" value="ECO:0007669"/>
    <property type="project" value="UniProtKB-KW"/>
</dbReference>
<dbReference type="AlphaFoldDB" id="A0A8C7N1D6"/>
<proteinExistence type="inferred from homology"/>
<reference evidence="16" key="2">
    <citation type="submission" date="2025-09" db="UniProtKB">
        <authorList>
            <consortium name="Ensembl"/>
        </authorList>
    </citation>
    <scope>IDENTIFICATION</scope>
</reference>
<evidence type="ECO:0000256" key="1">
    <source>
        <dbReference type="ARBA" id="ARBA00004496"/>
    </source>
</evidence>
<evidence type="ECO:0000259" key="15">
    <source>
        <dbReference type="SMART" id="SM00316"/>
    </source>
</evidence>
<evidence type="ECO:0000256" key="6">
    <source>
        <dbReference type="ARBA" id="ARBA00022835"/>
    </source>
</evidence>
<evidence type="ECO:0000256" key="2">
    <source>
        <dbReference type="ARBA" id="ARBA00004604"/>
    </source>
</evidence>
<dbReference type="InterPro" id="IPR039771">
    <property type="entry name" value="Csl4"/>
</dbReference>
<dbReference type="InterPro" id="IPR012340">
    <property type="entry name" value="NA-bd_OB-fold"/>
</dbReference>
<dbReference type="InterPro" id="IPR025721">
    <property type="entry name" value="Exosome_cplx_N_dom"/>
</dbReference>
<dbReference type="SUPFAM" id="SSF110324">
    <property type="entry name" value="Ribosomal L27 protein-like"/>
    <property type="match status" value="1"/>
</dbReference>
<evidence type="ECO:0000256" key="8">
    <source>
        <dbReference type="ARBA" id="ARBA00023242"/>
    </source>
</evidence>
<dbReference type="CDD" id="cd05791">
    <property type="entry name" value="S1_CSL4"/>
    <property type="match status" value="1"/>
</dbReference>
<evidence type="ECO:0000313" key="17">
    <source>
        <dbReference type="Proteomes" id="UP000694557"/>
    </source>
</evidence>
<dbReference type="PANTHER" id="PTHR12686:SF8">
    <property type="entry name" value="EXOSOME COMPLEX COMPONENT CSL4"/>
    <property type="match status" value="1"/>
</dbReference>
<sequence length="303" mass="33550">MSVRNWDEKLLSDLAILMVFVRLLLYSTIGNVIVQDSVYTKHVCLSLLVMIVVVLPTLVESSDCKSLDICEKFKCFSPCVCIHLSLPAGDRLCSTEDCMPGTGVYLRHGYIYSSLAGYVLRKNEGEELPVISVVRETEAQLLPDVGAIVTCKVTSINPRFAKVHILYVGSTPLKDRFRGTIRKEDVRATEKDRVETYKSFRPGDIVLAKVISLGDVQSNYLLTTAENELGVVVAHSEAGAQMVPISWCEMQCPRTHAKEFRKVARVQLSICRPEQGPVGGVHPSPLQQGPLSPSSRNTQLPYL</sequence>
<keyword evidence="14" id="KW-0812">Transmembrane</keyword>
<keyword evidence="14" id="KW-0472">Membrane</keyword>
<keyword evidence="14" id="KW-1133">Transmembrane helix</keyword>
<keyword evidence="5" id="KW-0597">Phosphoprotein</keyword>
<name>A0A8C7N1D6_ONCKI</name>
<dbReference type="Gene3D" id="2.40.50.140">
    <property type="entry name" value="Nucleic acid-binding proteins"/>
    <property type="match status" value="1"/>
</dbReference>